<evidence type="ECO:0000256" key="1">
    <source>
        <dbReference type="ARBA" id="ARBA00022741"/>
    </source>
</evidence>
<keyword evidence="2 3" id="KW-0067">ATP-binding</keyword>
<dbReference type="EMBL" id="LT629732">
    <property type="protein sequence ID" value="SDS08425.1"/>
    <property type="molecule type" value="Genomic_DNA"/>
</dbReference>
<dbReference type="RefSeq" id="WP_092651941.1">
    <property type="nucleotide sequence ID" value="NZ_LT629732.1"/>
</dbReference>
<dbReference type="GO" id="GO:0005524">
    <property type="term" value="F:ATP binding"/>
    <property type="evidence" value="ECO:0007669"/>
    <property type="project" value="UniProtKB-UniRule"/>
</dbReference>
<dbReference type="PANTHER" id="PTHR22683">
    <property type="entry name" value="SPORULATION PROTEIN RELATED"/>
    <property type="match status" value="1"/>
</dbReference>
<dbReference type="PROSITE" id="PS50901">
    <property type="entry name" value="FTSK"/>
    <property type="match status" value="1"/>
</dbReference>
<dbReference type="STRING" id="117157.SAMN04489717_1568"/>
<dbReference type="OrthoDB" id="3315716at2"/>
<evidence type="ECO:0000256" key="4">
    <source>
        <dbReference type="SAM" id="MobiDB-lite"/>
    </source>
</evidence>
<dbReference type="PANTHER" id="PTHR22683:SF41">
    <property type="entry name" value="DNA TRANSLOCASE FTSK"/>
    <property type="match status" value="1"/>
</dbReference>
<evidence type="ECO:0000259" key="5">
    <source>
        <dbReference type="PROSITE" id="PS50901"/>
    </source>
</evidence>
<dbReference type="Gene3D" id="3.40.50.300">
    <property type="entry name" value="P-loop containing nucleotide triphosphate hydrolases"/>
    <property type="match status" value="1"/>
</dbReference>
<gene>
    <name evidence="6" type="ORF">SAMN04489717_1568</name>
</gene>
<evidence type="ECO:0000313" key="6">
    <source>
        <dbReference type="EMBL" id="SDS08425.1"/>
    </source>
</evidence>
<dbReference type="AlphaFoldDB" id="A0A1H1PBM0"/>
<reference evidence="6 7" key="1">
    <citation type="submission" date="2016-10" db="EMBL/GenBank/DDBJ databases">
        <authorList>
            <person name="de Groot N.N."/>
        </authorList>
    </citation>
    <scope>NUCLEOTIDE SEQUENCE [LARGE SCALE GENOMIC DNA]</scope>
    <source>
        <strain evidence="6 7">DSM 22024</strain>
    </source>
</reference>
<dbReference type="InterPro" id="IPR050206">
    <property type="entry name" value="FtsK/SpoIIIE/SftA"/>
</dbReference>
<feature type="region of interest" description="Disordered" evidence="4">
    <location>
        <begin position="1"/>
        <end position="26"/>
    </location>
</feature>
<evidence type="ECO:0000256" key="2">
    <source>
        <dbReference type="ARBA" id="ARBA00022840"/>
    </source>
</evidence>
<protein>
    <submittedName>
        <fullName evidence="6">DNA segregation ATPase FtsK/SpoIIIE, S-DNA-T family</fullName>
    </submittedName>
</protein>
<feature type="domain" description="FtsK" evidence="5">
    <location>
        <begin position="79"/>
        <end position="259"/>
    </location>
</feature>
<evidence type="ECO:0000256" key="3">
    <source>
        <dbReference type="PROSITE-ProRule" id="PRU00289"/>
    </source>
</evidence>
<accession>A0A1H1PBM0</accession>
<evidence type="ECO:0000313" key="7">
    <source>
        <dbReference type="Proteomes" id="UP000198983"/>
    </source>
</evidence>
<feature type="binding site" evidence="3">
    <location>
        <begin position="95"/>
        <end position="102"/>
    </location>
    <ligand>
        <name>ATP</name>
        <dbReference type="ChEBI" id="CHEBI:30616"/>
    </ligand>
</feature>
<dbReference type="InterPro" id="IPR002543">
    <property type="entry name" value="FtsK_dom"/>
</dbReference>
<dbReference type="Proteomes" id="UP000198983">
    <property type="component" value="Chromosome I"/>
</dbReference>
<organism evidence="6 7">
    <name type="scientific">Actinopolymorpha singaporensis</name>
    <dbReference type="NCBI Taxonomy" id="117157"/>
    <lineage>
        <taxon>Bacteria</taxon>
        <taxon>Bacillati</taxon>
        <taxon>Actinomycetota</taxon>
        <taxon>Actinomycetes</taxon>
        <taxon>Propionibacteriales</taxon>
        <taxon>Actinopolymorphaceae</taxon>
        <taxon>Actinopolymorpha</taxon>
    </lineage>
</organism>
<keyword evidence="7" id="KW-1185">Reference proteome</keyword>
<dbReference type="Pfam" id="PF01580">
    <property type="entry name" value="FtsK_SpoIIIE"/>
    <property type="match status" value="1"/>
</dbReference>
<dbReference type="GO" id="GO:0003677">
    <property type="term" value="F:DNA binding"/>
    <property type="evidence" value="ECO:0007669"/>
    <property type="project" value="InterPro"/>
</dbReference>
<sequence length="324" mass="35441">MSSRHLGGTVLPGPRAGGNPPSALNEPTQILPTYPPADELAPAPAVPRRLLRRRLRRNGASVSGLSAYDKVHFGIDEYGRPLRVELASRSLLAGGLSRSGKSGFMSNGVGHMSQCTDARIILIDGKIVELILWKEIADFFVGPDAHLANHVLQVLQQEMDRRYEWLTERRRRKVVKGDGMDLITVWIDELSVFTSVYGTKESQERFLSLLMDLVQRGPAAGIVVVAATQRPSADIVPTRVRDVFSYRVAFRCATEASSDIILGTDWAAQGFDASKIPPNRPGVGYCLADEGRPFRFRSVYLTDDEIDTLVARSLSIRGGLGGAA</sequence>
<keyword evidence="1 3" id="KW-0547">Nucleotide-binding</keyword>
<proteinExistence type="predicted"/>
<dbReference type="InterPro" id="IPR027417">
    <property type="entry name" value="P-loop_NTPase"/>
</dbReference>
<dbReference type="SUPFAM" id="SSF52540">
    <property type="entry name" value="P-loop containing nucleoside triphosphate hydrolases"/>
    <property type="match status" value="1"/>
</dbReference>
<name>A0A1H1PBM0_9ACTN</name>